<dbReference type="PRINTS" id="PR00455">
    <property type="entry name" value="HTHTETR"/>
</dbReference>
<gene>
    <name evidence="6" type="ORF">HYN04_06820</name>
</gene>
<dbReference type="OrthoDB" id="9816296at2"/>
<dbReference type="InterPro" id="IPR036271">
    <property type="entry name" value="Tet_transcr_reg_TetR-rel_C_sf"/>
</dbReference>
<feature type="DNA-binding region" description="H-T-H motif" evidence="4">
    <location>
        <begin position="26"/>
        <end position="45"/>
    </location>
</feature>
<sequence>MASETQQKLIDAVISVVFESGYSGATMTRIAQRAGLTRGAIQHHFGDTRADLMAAACAQVLERRQKQYEESIKDLAHADLDGARKGLKAAYRDPATWFLLELWIASKSDQLLHERVEAYLRTERGIADEMLSRMLDGSGENSVDFRVYKYAMRALTRGLALEYSRRPDPEFFDRVVDFVMDAVEGVLAQSQSK</sequence>
<dbReference type="InterPro" id="IPR050109">
    <property type="entry name" value="HTH-type_TetR-like_transc_reg"/>
</dbReference>
<evidence type="ECO:0000256" key="2">
    <source>
        <dbReference type="ARBA" id="ARBA00023125"/>
    </source>
</evidence>
<keyword evidence="1" id="KW-0805">Transcription regulation</keyword>
<evidence type="ECO:0000259" key="5">
    <source>
        <dbReference type="PROSITE" id="PS50977"/>
    </source>
</evidence>
<keyword evidence="2 4" id="KW-0238">DNA-binding</keyword>
<evidence type="ECO:0000313" key="7">
    <source>
        <dbReference type="Proteomes" id="UP000247763"/>
    </source>
</evidence>
<feature type="domain" description="HTH tetR-type" evidence="5">
    <location>
        <begin position="3"/>
        <end position="63"/>
    </location>
</feature>
<keyword evidence="3" id="KW-0804">Transcription</keyword>
<dbReference type="SUPFAM" id="SSF48498">
    <property type="entry name" value="Tetracyclin repressor-like, C-terminal domain"/>
    <property type="match status" value="1"/>
</dbReference>
<accession>A0A2Z3HQI4</accession>
<dbReference type="GO" id="GO:0000976">
    <property type="term" value="F:transcription cis-regulatory region binding"/>
    <property type="evidence" value="ECO:0007669"/>
    <property type="project" value="TreeGrafter"/>
</dbReference>
<evidence type="ECO:0000256" key="3">
    <source>
        <dbReference type="ARBA" id="ARBA00023163"/>
    </source>
</evidence>
<dbReference type="RefSeq" id="WP_110450069.1">
    <property type="nucleotide sequence ID" value="NZ_CP029479.1"/>
</dbReference>
<dbReference type="Gene3D" id="1.10.357.10">
    <property type="entry name" value="Tetracycline Repressor, domain 2"/>
    <property type="match status" value="1"/>
</dbReference>
<dbReference type="PROSITE" id="PS50977">
    <property type="entry name" value="HTH_TETR_2"/>
    <property type="match status" value="1"/>
</dbReference>
<dbReference type="AlphaFoldDB" id="A0A2Z3HQI4"/>
<evidence type="ECO:0000313" key="6">
    <source>
        <dbReference type="EMBL" id="AWM77502.1"/>
    </source>
</evidence>
<dbReference type="EMBL" id="CP029479">
    <property type="protein sequence ID" value="AWM77502.1"/>
    <property type="molecule type" value="Genomic_DNA"/>
</dbReference>
<dbReference type="Pfam" id="PF00440">
    <property type="entry name" value="TetR_N"/>
    <property type="match status" value="1"/>
</dbReference>
<dbReference type="SUPFAM" id="SSF46689">
    <property type="entry name" value="Homeodomain-like"/>
    <property type="match status" value="1"/>
</dbReference>
<protein>
    <recommendedName>
        <fullName evidence="5">HTH tetR-type domain-containing protein</fullName>
    </recommendedName>
</protein>
<name>A0A2Z3HQI4_9CAUL</name>
<dbReference type="InterPro" id="IPR009057">
    <property type="entry name" value="Homeodomain-like_sf"/>
</dbReference>
<dbReference type="PANTHER" id="PTHR30055">
    <property type="entry name" value="HTH-TYPE TRANSCRIPTIONAL REGULATOR RUTR"/>
    <property type="match status" value="1"/>
</dbReference>
<reference evidence="7" key="1">
    <citation type="submission" date="2018-05" db="EMBL/GenBank/DDBJ databases">
        <title>Genome sequencing of Phenylobacterium sp. HYN0004.</title>
        <authorList>
            <person name="Yi H."/>
            <person name="Baek C."/>
        </authorList>
    </citation>
    <scope>NUCLEOTIDE SEQUENCE [LARGE SCALE GENOMIC DNA]</scope>
    <source>
        <strain evidence="7">HYN0004</strain>
    </source>
</reference>
<proteinExistence type="predicted"/>
<organism evidence="6 7">
    <name type="scientific">Phenylobacterium parvum</name>
    <dbReference type="NCBI Taxonomy" id="2201350"/>
    <lineage>
        <taxon>Bacteria</taxon>
        <taxon>Pseudomonadati</taxon>
        <taxon>Pseudomonadota</taxon>
        <taxon>Alphaproteobacteria</taxon>
        <taxon>Caulobacterales</taxon>
        <taxon>Caulobacteraceae</taxon>
        <taxon>Phenylobacterium</taxon>
    </lineage>
</organism>
<dbReference type="KEGG" id="phb:HYN04_06820"/>
<keyword evidence="7" id="KW-1185">Reference proteome</keyword>
<dbReference type="InterPro" id="IPR001647">
    <property type="entry name" value="HTH_TetR"/>
</dbReference>
<evidence type="ECO:0000256" key="1">
    <source>
        <dbReference type="ARBA" id="ARBA00023015"/>
    </source>
</evidence>
<dbReference type="PANTHER" id="PTHR30055:SF238">
    <property type="entry name" value="MYCOFACTOCIN BIOSYNTHESIS TRANSCRIPTIONAL REGULATOR MFTR-RELATED"/>
    <property type="match status" value="1"/>
</dbReference>
<dbReference type="Proteomes" id="UP000247763">
    <property type="component" value="Chromosome"/>
</dbReference>
<evidence type="ECO:0000256" key="4">
    <source>
        <dbReference type="PROSITE-ProRule" id="PRU00335"/>
    </source>
</evidence>
<dbReference type="GO" id="GO:0003700">
    <property type="term" value="F:DNA-binding transcription factor activity"/>
    <property type="evidence" value="ECO:0007669"/>
    <property type="project" value="TreeGrafter"/>
</dbReference>